<dbReference type="EMBL" id="PISD01000005">
    <property type="protein sequence ID" value="PKG30731.1"/>
    <property type="molecule type" value="Genomic_DNA"/>
</dbReference>
<dbReference type="PROSITE" id="PS51257">
    <property type="entry name" value="PROKAR_LIPOPROTEIN"/>
    <property type="match status" value="1"/>
</dbReference>
<feature type="transmembrane region" description="Helical" evidence="1">
    <location>
        <begin position="67"/>
        <end position="88"/>
    </location>
</feature>
<evidence type="ECO:0000313" key="2">
    <source>
        <dbReference type="EMBL" id="PKG30731.1"/>
    </source>
</evidence>
<gene>
    <name evidence="2" type="ORF">CWS20_01240</name>
</gene>
<name>A0A2N0ZMI2_9BACI</name>
<protein>
    <submittedName>
        <fullName evidence="2">Uncharacterized protein</fullName>
    </submittedName>
</protein>
<dbReference type="RefSeq" id="WP_066193576.1">
    <property type="nucleotide sequence ID" value="NZ_JAFDQP010000003.1"/>
</dbReference>
<keyword evidence="1" id="KW-1133">Transmembrane helix</keyword>
<proteinExistence type="predicted"/>
<evidence type="ECO:0000313" key="3">
    <source>
        <dbReference type="Proteomes" id="UP000233343"/>
    </source>
</evidence>
<dbReference type="AlphaFoldDB" id="A0A2N0ZMI2"/>
<keyword evidence="1" id="KW-0472">Membrane</keyword>
<keyword evidence="3" id="KW-1185">Reference proteome</keyword>
<reference evidence="2 3" key="1">
    <citation type="journal article" date="2010" name="Int. J. Syst. Evol. Microbiol.">
        <title>Bacillus horneckiae sp. nov., isolated from a spacecraft-assembly clean room.</title>
        <authorList>
            <person name="Vaishampayan P."/>
            <person name="Probst A."/>
            <person name="Krishnamurthi S."/>
            <person name="Ghosh S."/>
            <person name="Osman S."/>
            <person name="McDowall A."/>
            <person name="Ruckmani A."/>
            <person name="Mayilraj S."/>
            <person name="Venkateswaran K."/>
        </authorList>
    </citation>
    <scope>NUCLEOTIDE SEQUENCE [LARGE SCALE GENOMIC DNA]</scope>
    <source>
        <strain evidence="3">1PO1SC</strain>
    </source>
</reference>
<comment type="caution">
    <text evidence="2">The sequence shown here is derived from an EMBL/GenBank/DDBJ whole genome shotgun (WGS) entry which is preliminary data.</text>
</comment>
<organism evidence="2 3">
    <name type="scientific">Cytobacillus horneckiae</name>
    <dbReference type="NCBI Taxonomy" id="549687"/>
    <lineage>
        <taxon>Bacteria</taxon>
        <taxon>Bacillati</taxon>
        <taxon>Bacillota</taxon>
        <taxon>Bacilli</taxon>
        <taxon>Bacillales</taxon>
        <taxon>Bacillaceae</taxon>
        <taxon>Cytobacillus</taxon>
    </lineage>
</organism>
<feature type="transmembrane region" description="Helical" evidence="1">
    <location>
        <begin position="7"/>
        <end position="25"/>
    </location>
</feature>
<keyword evidence="1" id="KW-0812">Transmembrane</keyword>
<dbReference type="Proteomes" id="UP000233343">
    <property type="component" value="Unassembled WGS sequence"/>
</dbReference>
<accession>A0A2N0ZMI2</accession>
<sequence>MTFKKALPYLLLTVFLSCLVIQYPGDHSRTNQPGDNHQAVLNANMALDASLLKDDLKKHPLLLPNDLFTLVSAALIIIFICQLAYITVRNEKFYHPIFYQSNYLGSTS</sequence>
<evidence type="ECO:0000256" key="1">
    <source>
        <dbReference type="SAM" id="Phobius"/>
    </source>
</evidence>